<keyword evidence="2 3" id="KW-0808">Transferase</keyword>
<evidence type="ECO:0000313" key="4">
    <source>
        <dbReference type="Proteomes" id="UP000580910"/>
    </source>
</evidence>
<protein>
    <submittedName>
        <fullName evidence="3">N-acetylglucosaminyldiphosphoundecaprenol N-acetyl-beta-D-mannosaminyltransferase</fullName>
        <ecNumber evidence="3">2.4.1.187</ecNumber>
    </submittedName>
</protein>
<dbReference type="Pfam" id="PF03808">
    <property type="entry name" value="Glyco_tran_WecG"/>
    <property type="match status" value="1"/>
</dbReference>
<evidence type="ECO:0000313" key="3">
    <source>
        <dbReference type="EMBL" id="MBA8804626.1"/>
    </source>
</evidence>
<dbReference type="Proteomes" id="UP000580910">
    <property type="component" value="Unassembled WGS sequence"/>
</dbReference>
<reference evidence="3 4" key="1">
    <citation type="submission" date="2020-07" db="EMBL/GenBank/DDBJ databases">
        <title>Sequencing the genomes of 1000 actinobacteria strains.</title>
        <authorList>
            <person name="Klenk H.-P."/>
        </authorList>
    </citation>
    <scope>NUCLEOTIDE SEQUENCE [LARGE SCALE GENOMIC DNA]</scope>
    <source>
        <strain evidence="3 4">DSM 21349</strain>
    </source>
</reference>
<dbReference type="InterPro" id="IPR004629">
    <property type="entry name" value="WecG_TagA_CpsF"/>
</dbReference>
<sequence>MTDTLPPRLLFGLEVDPVTLPEVVAMAEEAISTRRRLLIGVVNAAKVAKLKADQVLRDSLLECDVLLADGQSVVWASRILRRPLPERVTGIDLFESLLALADRQRLRVYLLGATPAVLSRVEQEIATRYPGAVVAGSCDGYYRPEEAAWVALAIAGAHPDMLFLGMTTPRKEIFLARYGDQLDVPVLHGVGGSFDVLAGVTRRAPLAWQRHGLEWAYRVLQEPRRLWRRYLVTNSAFLVLVAAELLHPRRAYPRPLRPGTPHHHRRAS</sequence>
<dbReference type="EC" id="2.4.1.187" evidence="3"/>
<evidence type="ECO:0000256" key="2">
    <source>
        <dbReference type="ARBA" id="ARBA00022679"/>
    </source>
</evidence>
<dbReference type="AlphaFoldDB" id="A0A7W3PAL5"/>
<name>A0A7W3PAL5_9ACTN</name>
<dbReference type="GO" id="GO:0047244">
    <property type="term" value="F:N-acetylglucosaminyldiphosphoundecaprenol N-acetyl-beta-D-mannosaminyltransferase activity"/>
    <property type="evidence" value="ECO:0007669"/>
    <property type="project" value="UniProtKB-EC"/>
</dbReference>
<keyword evidence="1 3" id="KW-0328">Glycosyltransferase</keyword>
<accession>A0A7W3PAL5</accession>
<keyword evidence="4" id="KW-1185">Reference proteome</keyword>
<dbReference type="CDD" id="cd06533">
    <property type="entry name" value="Glyco_transf_WecG_TagA"/>
    <property type="match status" value="1"/>
</dbReference>
<dbReference type="NCBIfam" id="TIGR00696">
    <property type="entry name" value="wecG_tagA_cpsF"/>
    <property type="match status" value="1"/>
</dbReference>
<dbReference type="PANTHER" id="PTHR34136:SF1">
    <property type="entry name" value="UDP-N-ACETYL-D-MANNOSAMINURONIC ACID TRANSFERASE"/>
    <property type="match status" value="1"/>
</dbReference>
<evidence type="ECO:0000256" key="1">
    <source>
        <dbReference type="ARBA" id="ARBA00022676"/>
    </source>
</evidence>
<dbReference type="PANTHER" id="PTHR34136">
    <property type="match status" value="1"/>
</dbReference>
<dbReference type="EMBL" id="JACGXA010000001">
    <property type="protein sequence ID" value="MBA8804626.1"/>
    <property type="molecule type" value="Genomic_DNA"/>
</dbReference>
<organism evidence="3 4">
    <name type="scientific">Nocardioides ginsengisegetis</name>
    <dbReference type="NCBI Taxonomy" id="661491"/>
    <lineage>
        <taxon>Bacteria</taxon>
        <taxon>Bacillati</taxon>
        <taxon>Actinomycetota</taxon>
        <taxon>Actinomycetes</taxon>
        <taxon>Propionibacteriales</taxon>
        <taxon>Nocardioidaceae</taxon>
        <taxon>Nocardioides</taxon>
    </lineage>
</organism>
<gene>
    <name evidence="3" type="ORF">FB382_002917</name>
</gene>
<comment type="caution">
    <text evidence="3">The sequence shown here is derived from an EMBL/GenBank/DDBJ whole genome shotgun (WGS) entry which is preliminary data.</text>
</comment>
<dbReference type="RefSeq" id="WP_182540279.1">
    <property type="nucleotide sequence ID" value="NZ_JACGXA010000001.1"/>
</dbReference>
<proteinExistence type="predicted"/>